<feature type="compositionally biased region" description="Basic and acidic residues" evidence="1">
    <location>
        <begin position="1"/>
        <end position="13"/>
    </location>
</feature>
<feature type="region of interest" description="Disordered" evidence="1">
    <location>
        <begin position="1"/>
        <end position="28"/>
    </location>
</feature>
<organism evidence="2 3">
    <name type="scientific">Mya arenaria</name>
    <name type="common">Soft-shell clam</name>
    <dbReference type="NCBI Taxonomy" id="6604"/>
    <lineage>
        <taxon>Eukaryota</taxon>
        <taxon>Metazoa</taxon>
        <taxon>Spiralia</taxon>
        <taxon>Lophotrochozoa</taxon>
        <taxon>Mollusca</taxon>
        <taxon>Bivalvia</taxon>
        <taxon>Autobranchia</taxon>
        <taxon>Heteroconchia</taxon>
        <taxon>Euheterodonta</taxon>
        <taxon>Imparidentia</taxon>
        <taxon>Neoheterodontei</taxon>
        <taxon>Myida</taxon>
        <taxon>Myoidea</taxon>
        <taxon>Myidae</taxon>
        <taxon>Mya</taxon>
    </lineage>
</organism>
<feature type="compositionally biased region" description="Polar residues" evidence="1">
    <location>
        <begin position="69"/>
        <end position="94"/>
    </location>
</feature>
<accession>A0ABY7F4M6</accession>
<reference evidence="2" key="1">
    <citation type="submission" date="2022-11" db="EMBL/GenBank/DDBJ databases">
        <title>Centuries of genome instability and evolution in soft-shell clam transmissible cancer (bioRxiv).</title>
        <authorList>
            <person name="Hart S.F.M."/>
            <person name="Yonemitsu M.A."/>
            <person name="Giersch R.M."/>
            <person name="Beal B.F."/>
            <person name="Arriagada G."/>
            <person name="Davis B.W."/>
            <person name="Ostrander E.A."/>
            <person name="Goff S.P."/>
            <person name="Metzger M.J."/>
        </authorList>
    </citation>
    <scope>NUCLEOTIDE SEQUENCE</scope>
    <source>
        <strain evidence="2">MELC-2E11</strain>
        <tissue evidence="2">Siphon/mantle</tissue>
    </source>
</reference>
<feature type="region of interest" description="Disordered" evidence="1">
    <location>
        <begin position="69"/>
        <end position="142"/>
    </location>
</feature>
<evidence type="ECO:0000256" key="1">
    <source>
        <dbReference type="SAM" id="MobiDB-lite"/>
    </source>
</evidence>
<feature type="compositionally biased region" description="Polar residues" evidence="1">
    <location>
        <begin position="109"/>
        <end position="142"/>
    </location>
</feature>
<sequence>MLMMNHTDKDEPHPAAGGPPQRPRVPLEGKNAPRLVEITSNPGTPLKVTEIPDASSTALANIMRTPAGNSTSVVHAKPNSSSIATTQPNANSHSDIVKTTDVIVRDASSVKSSNSISTEQRSANQSPNSSPHASNNLVAVHT</sequence>
<name>A0ABY7F4M6_MYAAR</name>
<evidence type="ECO:0000313" key="2">
    <source>
        <dbReference type="EMBL" id="WAR16006.1"/>
    </source>
</evidence>
<proteinExistence type="predicted"/>
<gene>
    <name evidence="2" type="ORF">MAR_030600</name>
</gene>
<dbReference type="Proteomes" id="UP001164746">
    <property type="component" value="Chromosome 10"/>
</dbReference>
<keyword evidence="3" id="KW-1185">Reference proteome</keyword>
<protein>
    <submittedName>
        <fullName evidence="2">Uncharacterized protein</fullName>
    </submittedName>
</protein>
<evidence type="ECO:0000313" key="3">
    <source>
        <dbReference type="Proteomes" id="UP001164746"/>
    </source>
</evidence>
<dbReference type="EMBL" id="CP111021">
    <property type="protein sequence ID" value="WAR16006.1"/>
    <property type="molecule type" value="Genomic_DNA"/>
</dbReference>